<dbReference type="EMBL" id="CP123523">
    <property type="protein sequence ID" value="WGM05954.1"/>
    <property type="molecule type" value="Genomic_DNA"/>
</dbReference>
<dbReference type="RefSeq" id="WP_280632343.1">
    <property type="nucleotide sequence ID" value="NZ_CP123523.1"/>
</dbReference>
<keyword evidence="1" id="KW-0812">Transmembrane</keyword>
<keyword evidence="1" id="KW-1133">Transmembrane helix</keyword>
<evidence type="ECO:0000313" key="4">
    <source>
        <dbReference type="Proteomes" id="UP001177592"/>
    </source>
</evidence>
<feature type="transmembrane region" description="Helical" evidence="1">
    <location>
        <begin position="234"/>
        <end position="255"/>
    </location>
</feature>
<keyword evidence="1" id="KW-0472">Membrane</keyword>
<feature type="transmembrane region" description="Helical" evidence="1">
    <location>
        <begin position="202"/>
        <end position="222"/>
    </location>
</feature>
<sequence length="381" mass="42819">MDKKLASLQALRGVAALLVLLFHYRFYLRGNDVSGSSIWDALFGWGIIGVDIFFVISGFIMVYTTHHYQQGFISSRRFLINRAARIIPIYYFGLLVAFLLGGAMSTFHYPEKIQNLISALTFTVYKTDVTPHYIDDGGMYNIRWTLNYEVYFYLVFTLCLLIRHRLIALLCWGALATWIIPFVAGLLPTFSVQGYPVQNPLYGLLSNPLFLEFLIGAMVGYLHIWMKKRSISTSLPLVSTVLSGTILIYIIWGIYTNNIRALNINSTLVISAFVLTITLAEPILSKITPTALIYLGNISFSLYLLHNPVGIAVMKRVEPSTIAALNGFPYVVLAAATSILAAHFSHKYIEIKLTAMIKQQLYTRFPSLTANINTSQVIRAN</sequence>
<feature type="transmembrane region" description="Helical" evidence="1">
    <location>
        <begin position="320"/>
        <end position="342"/>
    </location>
</feature>
<protein>
    <submittedName>
        <fullName evidence="3">Acyltransferase</fullName>
        <ecNumber evidence="3">2.3.-.-</ecNumber>
    </submittedName>
</protein>
<evidence type="ECO:0000259" key="2">
    <source>
        <dbReference type="Pfam" id="PF01757"/>
    </source>
</evidence>
<dbReference type="GO" id="GO:0016746">
    <property type="term" value="F:acyltransferase activity"/>
    <property type="evidence" value="ECO:0007669"/>
    <property type="project" value="UniProtKB-KW"/>
</dbReference>
<dbReference type="PANTHER" id="PTHR23028:SF131">
    <property type="entry name" value="BLR2367 PROTEIN"/>
    <property type="match status" value="1"/>
</dbReference>
<dbReference type="InterPro" id="IPR050879">
    <property type="entry name" value="Acyltransferase_3"/>
</dbReference>
<organism evidence="3 4">
    <name type="scientific">Arsenophonus nasoniae</name>
    <name type="common">son-killer infecting Nasonia vitripennis</name>
    <dbReference type="NCBI Taxonomy" id="638"/>
    <lineage>
        <taxon>Bacteria</taxon>
        <taxon>Pseudomonadati</taxon>
        <taxon>Pseudomonadota</taxon>
        <taxon>Gammaproteobacteria</taxon>
        <taxon>Enterobacterales</taxon>
        <taxon>Morganellaceae</taxon>
        <taxon>Arsenophonus</taxon>
    </lineage>
</organism>
<feature type="transmembrane region" description="Helical" evidence="1">
    <location>
        <begin position="169"/>
        <end position="190"/>
    </location>
</feature>
<dbReference type="PANTHER" id="PTHR23028">
    <property type="entry name" value="ACETYLTRANSFERASE"/>
    <property type="match status" value="1"/>
</dbReference>
<feature type="transmembrane region" description="Helical" evidence="1">
    <location>
        <begin position="292"/>
        <end position="314"/>
    </location>
</feature>
<dbReference type="InterPro" id="IPR002656">
    <property type="entry name" value="Acyl_transf_3_dom"/>
</dbReference>
<accession>A0ABY8NPG6</accession>
<feature type="transmembrane region" description="Helical" evidence="1">
    <location>
        <begin position="145"/>
        <end position="162"/>
    </location>
</feature>
<dbReference type="Proteomes" id="UP001177592">
    <property type="component" value="Chromosome"/>
</dbReference>
<dbReference type="EC" id="2.3.-.-" evidence="3"/>
<feature type="transmembrane region" description="Helical" evidence="1">
    <location>
        <begin position="42"/>
        <end position="65"/>
    </location>
</feature>
<evidence type="ECO:0000313" key="3">
    <source>
        <dbReference type="EMBL" id="WGM05954.1"/>
    </source>
</evidence>
<name>A0ABY8NPG6_9GAMM</name>
<keyword evidence="3" id="KW-0808">Transferase</keyword>
<keyword evidence="3" id="KW-0012">Acyltransferase</keyword>
<proteinExistence type="predicted"/>
<evidence type="ECO:0000256" key="1">
    <source>
        <dbReference type="SAM" id="Phobius"/>
    </source>
</evidence>
<feature type="transmembrane region" description="Helical" evidence="1">
    <location>
        <begin position="9"/>
        <end position="27"/>
    </location>
</feature>
<dbReference type="Pfam" id="PF01757">
    <property type="entry name" value="Acyl_transf_3"/>
    <property type="match status" value="1"/>
</dbReference>
<feature type="transmembrane region" description="Helical" evidence="1">
    <location>
        <begin position="86"/>
        <end position="107"/>
    </location>
</feature>
<reference evidence="3" key="1">
    <citation type="submission" date="2023-04" db="EMBL/GenBank/DDBJ databases">
        <title>Genome dynamics across the evolutionary transition to endosymbiosis.</title>
        <authorList>
            <person name="Siozios S."/>
            <person name="Nadal-Jimenez P."/>
            <person name="Azagi T."/>
            <person name="Sprong H."/>
            <person name="Frost C.L."/>
            <person name="Parratt S.R."/>
            <person name="Taylor G."/>
            <person name="Brettell L."/>
            <person name="Lew K.C."/>
            <person name="Croft L."/>
            <person name="King K.C."/>
            <person name="Brockhurst M.A."/>
            <person name="Hypsa V."/>
            <person name="Novakova E."/>
            <person name="Darby A.C."/>
            <person name="Hurst G.D.D."/>
        </authorList>
    </citation>
    <scope>NUCLEOTIDE SEQUENCE</scope>
    <source>
        <strain evidence="3">ANv_CAN</strain>
    </source>
</reference>
<gene>
    <name evidence="3" type="ORF">QE258_00770</name>
</gene>
<feature type="domain" description="Acyltransferase 3" evidence="2">
    <location>
        <begin position="6"/>
        <end position="341"/>
    </location>
</feature>
<keyword evidence="4" id="KW-1185">Reference proteome</keyword>
<feature type="transmembrane region" description="Helical" evidence="1">
    <location>
        <begin position="261"/>
        <end position="280"/>
    </location>
</feature>